<keyword evidence="6" id="KW-1015">Disulfide bond</keyword>
<gene>
    <name evidence="10" type="ORF">JZ751_013697</name>
</gene>
<keyword evidence="3" id="KW-0202">Cytokine</keyword>
<evidence type="ECO:0000256" key="1">
    <source>
        <dbReference type="ARBA" id="ARBA00004613"/>
    </source>
</evidence>
<dbReference type="AlphaFoldDB" id="A0A8T2NWR4"/>
<feature type="domain" description="Chemokine interleukin-8-like" evidence="9">
    <location>
        <begin position="76"/>
        <end position="136"/>
    </location>
</feature>
<evidence type="ECO:0000256" key="2">
    <source>
        <dbReference type="ARBA" id="ARBA00022500"/>
    </source>
</evidence>
<dbReference type="EMBL" id="JAFBMS010000023">
    <property type="protein sequence ID" value="KAG9343531.1"/>
    <property type="molecule type" value="Genomic_DNA"/>
</dbReference>
<evidence type="ECO:0000256" key="7">
    <source>
        <dbReference type="ARBA" id="ARBA00023198"/>
    </source>
</evidence>
<evidence type="ECO:0000256" key="5">
    <source>
        <dbReference type="ARBA" id="ARBA00022729"/>
    </source>
</evidence>
<dbReference type="GO" id="GO:0006954">
    <property type="term" value="P:inflammatory response"/>
    <property type="evidence" value="ECO:0007669"/>
    <property type="project" value="UniProtKB-KW"/>
</dbReference>
<dbReference type="OrthoDB" id="8870994at2759"/>
<dbReference type="FunFam" id="2.40.50.40:FF:000012">
    <property type="entry name" value="C-C motif chemokine"/>
    <property type="match status" value="1"/>
</dbReference>
<dbReference type="GO" id="GO:0005615">
    <property type="term" value="C:extracellular space"/>
    <property type="evidence" value="ECO:0007669"/>
    <property type="project" value="UniProtKB-KW"/>
</dbReference>
<evidence type="ECO:0000313" key="11">
    <source>
        <dbReference type="Proteomes" id="UP000824540"/>
    </source>
</evidence>
<proteinExistence type="predicted"/>
<evidence type="ECO:0000256" key="8">
    <source>
        <dbReference type="SAM" id="MobiDB-lite"/>
    </source>
</evidence>
<dbReference type="SMART" id="SM00199">
    <property type="entry name" value="SCY"/>
    <property type="match status" value="1"/>
</dbReference>
<dbReference type="Proteomes" id="UP000824540">
    <property type="component" value="Unassembled WGS sequence"/>
</dbReference>
<protein>
    <recommendedName>
        <fullName evidence="9">Chemokine interleukin-8-like domain-containing protein</fullName>
    </recommendedName>
</protein>
<sequence>MPTGLKGTERTSKNSSRSGPSLLCRVRESIQTMGWLYKTKKQRRSLNQPQKMAQFNLSTACLLLLLSVSLFSALTESACCTKYTRGSVPMEIVKGFAIQDNHRVCRIDAVIFVTLRGKKVCADPKEPWVMKAIQQLRAKVQEMRNSRIAHG</sequence>
<keyword evidence="11" id="KW-1185">Reference proteome</keyword>
<keyword evidence="4" id="KW-0964">Secreted</keyword>
<dbReference type="PANTHER" id="PTHR12015:SF108">
    <property type="entry name" value="C-C MOTIF CHEMOKINE 20"/>
    <property type="match status" value="1"/>
</dbReference>
<comment type="subcellular location">
    <subcellularLocation>
        <location evidence="1">Secreted</location>
    </subcellularLocation>
</comment>
<dbReference type="PANTHER" id="PTHR12015">
    <property type="entry name" value="SMALL INDUCIBLE CYTOKINE A"/>
    <property type="match status" value="1"/>
</dbReference>
<dbReference type="Gene3D" id="2.40.50.40">
    <property type="match status" value="1"/>
</dbReference>
<comment type="caution">
    <text evidence="10">The sequence shown here is derived from an EMBL/GenBank/DDBJ whole genome shotgun (WGS) entry which is preliminary data.</text>
</comment>
<dbReference type="InterPro" id="IPR001811">
    <property type="entry name" value="Chemokine_IL8-like_dom"/>
</dbReference>
<evidence type="ECO:0000259" key="9">
    <source>
        <dbReference type="SMART" id="SM00199"/>
    </source>
</evidence>
<dbReference type="GO" id="GO:0008009">
    <property type="term" value="F:chemokine activity"/>
    <property type="evidence" value="ECO:0007669"/>
    <property type="project" value="InterPro"/>
</dbReference>
<accession>A0A8T2NWR4</accession>
<dbReference type="InterPro" id="IPR036048">
    <property type="entry name" value="Interleukin_8-like_sf"/>
</dbReference>
<evidence type="ECO:0000313" key="10">
    <source>
        <dbReference type="EMBL" id="KAG9343531.1"/>
    </source>
</evidence>
<dbReference type="InterPro" id="IPR039809">
    <property type="entry name" value="Chemokine_b/g/d"/>
</dbReference>
<evidence type="ECO:0000256" key="6">
    <source>
        <dbReference type="ARBA" id="ARBA00023157"/>
    </source>
</evidence>
<dbReference type="SUPFAM" id="SSF54117">
    <property type="entry name" value="Interleukin 8-like chemokines"/>
    <property type="match status" value="1"/>
</dbReference>
<dbReference type="GO" id="GO:0006955">
    <property type="term" value="P:immune response"/>
    <property type="evidence" value="ECO:0007669"/>
    <property type="project" value="InterPro"/>
</dbReference>
<dbReference type="Pfam" id="PF00048">
    <property type="entry name" value="IL8"/>
    <property type="match status" value="1"/>
</dbReference>
<reference evidence="10" key="1">
    <citation type="thesis" date="2021" institute="BYU ScholarsArchive" country="Provo, UT, USA">
        <title>Applications of and Algorithms for Genome Assembly and Genomic Analyses with an Emphasis on Marine Teleosts.</title>
        <authorList>
            <person name="Pickett B.D."/>
        </authorList>
    </citation>
    <scope>NUCLEOTIDE SEQUENCE</scope>
    <source>
        <strain evidence="10">HI-2016</strain>
    </source>
</reference>
<keyword evidence="2" id="KW-0145">Chemotaxis</keyword>
<evidence type="ECO:0000256" key="3">
    <source>
        <dbReference type="ARBA" id="ARBA00022514"/>
    </source>
</evidence>
<feature type="region of interest" description="Disordered" evidence="8">
    <location>
        <begin position="1"/>
        <end position="20"/>
    </location>
</feature>
<evidence type="ECO:0000256" key="4">
    <source>
        <dbReference type="ARBA" id="ARBA00022525"/>
    </source>
</evidence>
<keyword evidence="7" id="KW-0395">Inflammatory response</keyword>
<name>A0A8T2NWR4_9TELE</name>
<keyword evidence="5" id="KW-0732">Signal</keyword>
<organism evidence="10 11">
    <name type="scientific">Albula glossodonta</name>
    <name type="common">roundjaw bonefish</name>
    <dbReference type="NCBI Taxonomy" id="121402"/>
    <lineage>
        <taxon>Eukaryota</taxon>
        <taxon>Metazoa</taxon>
        <taxon>Chordata</taxon>
        <taxon>Craniata</taxon>
        <taxon>Vertebrata</taxon>
        <taxon>Euteleostomi</taxon>
        <taxon>Actinopterygii</taxon>
        <taxon>Neopterygii</taxon>
        <taxon>Teleostei</taxon>
        <taxon>Albuliformes</taxon>
        <taxon>Albulidae</taxon>
        <taxon>Albula</taxon>
    </lineage>
</organism>